<proteinExistence type="predicted"/>
<reference evidence="2 3" key="1">
    <citation type="journal article" date="2021" name="Elife">
        <title>Chloroplast acquisition without the gene transfer in kleptoplastic sea slugs, Plakobranchus ocellatus.</title>
        <authorList>
            <person name="Maeda T."/>
            <person name="Takahashi S."/>
            <person name="Yoshida T."/>
            <person name="Shimamura S."/>
            <person name="Takaki Y."/>
            <person name="Nagai Y."/>
            <person name="Toyoda A."/>
            <person name="Suzuki Y."/>
            <person name="Arimoto A."/>
            <person name="Ishii H."/>
            <person name="Satoh N."/>
            <person name="Nishiyama T."/>
            <person name="Hasebe M."/>
            <person name="Maruyama T."/>
            <person name="Minagawa J."/>
            <person name="Obokata J."/>
            <person name="Shigenobu S."/>
        </authorList>
    </citation>
    <scope>NUCLEOTIDE SEQUENCE [LARGE SCALE GENOMIC DNA]</scope>
</reference>
<feature type="region of interest" description="Disordered" evidence="1">
    <location>
        <begin position="1"/>
        <end position="33"/>
    </location>
</feature>
<dbReference type="AlphaFoldDB" id="A0AAV4BQL9"/>
<gene>
    <name evidence="2" type="ORF">PoB_004817200</name>
</gene>
<evidence type="ECO:0000313" key="2">
    <source>
        <dbReference type="EMBL" id="GFO21667.1"/>
    </source>
</evidence>
<evidence type="ECO:0000313" key="3">
    <source>
        <dbReference type="Proteomes" id="UP000735302"/>
    </source>
</evidence>
<feature type="compositionally biased region" description="Basic and acidic residues" evidence="1">
    <location>
        <begin position="8"/>
        <end position="32"/>
    </location>
</feature>
<comment type="caution">
    <text evidence="2">The sequence shown here is derived from an EMBL/GenBank/DDBJ whole genome shotgun (WGS) entry which is preliminary data.</text>
</comment>
<dbReference type="EMBL" id="BLXT01005270">
    <property type="protein sequence ID" value="GFO21667.1"/>
    <property type="molecule type" value="Genomic_DNA"/>
</dbReference>
<dbReference type="Proteomes" id="UP000735302">
    <property type="component" value="Unassembled WGS sequence"/>
</dbReference>
<accession>A0AAV4BQL9</accession>
<organism evidence="2 3">
    <name type="scientific">Plakobranchus ocellatus</name>
    <dbReference type="NCBI Taxonomy" id="259542"/>
    <lineage>
        <taxon>Eukaryota</taxon>
        <taxon>Metazoa</taxon>
        <taxon>Spiralia</taxon>
        <taxon>Lophotrochozoa</taxon>
        <taxon>Mollusca</taxon>
        <taxon>Gastropoda</taxon>
        <taxon>Heterobranchia</taxon>
        <taxon>Euthyneura</taxon>
        <taxon>Panpulmonata</taxon>
        <taxon>Sacoglossa</taxon>
        <taxon>Placobranchoidea</taxon>
        <taxon>Plakobranchidae</taxon>
        <taxon>Plakobranchus</taxon>
    </lineage>
</organism>
<protein>
    <submittedName>
        <fullName evidence="2">Uncharacterized protein</fullName>
    </submittedName>
</protein>
<keyword evidence="3" id="KW-1185">Reference proteome</keyword>
<sequence>MDNGTKAQLRESEQLGRVRGGESLKEERDRRKSSLLVGQQTLMAIKHLQKKIPESYIATALTFEPPWLPEAVNENIELFTRYELRNNNNKKKQHDILET</sequence>
<name>A0AAV4BQL9_9GAST</name>
<evidence type="ECO:0000256" key="1">
    <source>
        <dbReference type="SAM" id="MobiDB-lite"/>
    </source>
</evidence>